<organism evidence="1 2">
    <name type="scientific">Habropoda laboriosa</name>
    <dbReference type="NCBI Taxonomy" id="597456"/>
    <lineage>
        <taxon>Eukaryota</taxon>
        <taxon>Metazoa</taxon>
        <taxon>Ecdysozoa</taxon>
        <taxon>Arthropoda</taxon>
        <taxon>Hexapoda</taxon>
        <taxon>Insecta</taxon>
        <taxon>Pterygota</taxon>
        <taxon>Neoptera</taxon>
        <taxon>Endopterygota</taxon>
        <taxon>Hymenoptera</taxon>
        <taxon>Apocrita</taxon>
        <taxon>Aculeata</taxon>
        <taxon>Apoidea</taxon>
        <taxon>Anthophila</taxon>
        <taxon>Apidae</taxon>
        <taxon>Habropoda</taxon>
    </lineage>
</organism>
<dbReference type="EMBL" id="KQ414653">
    <property type="protein sequence ID" value="KOC66071.1"/>
    <property type="molecule type" value="Genomic_DNA"/>
</dbReference>
<keyword evidence="2" id="KW-1185">Reference proteome</keyword>
<proteinExistence type="predicted"/>
<dbReference type="GO" id="GO:0003676">
    <property type="term" value="F:nucleic acid binding"/>
    <property type="evidence" value="ECO:0007669"/>
    <property type="project" value="InterPro"/>
</dbReference>
<sequence length="86" mass="10179">LDDMSLAERLSMWYMHDGAPSHFVRNVREHLNTVFRQRWIGRGGLVAWPPRSLDLNPLNFFLLKGQVYSSPINHLEELRNRIQHVK</sequence>
<evidence type="ECO:0000313" key="2">
    <source>
        <dbReference type="Proteomes" id="UP000053825"/>
    </source>
</evidence>
<name>A0A0L7R5N1_9HYME</name>
<accession>A0A0L7R5N1</accession>
<evidence type="ECO:0008006" key="3">
    <source>
        <dbReference type="Google" id="ProtNLM"/>
    </source>
</evidence>
<protein>
    <recommendedName>
        <fullName evidence="3">Histone-lysine N-methyltransferase SETMAR</fullName>
    </recommendedName>
</protein>
<reference evidence="1 2" key="1">
    <citation type="submission" date="2015-07" db="EMBL/GenBank/DDBJ databases">
        <title>The genome of Habropoda laboriosa.</title>
        <authorList>
            <person name="Pan H."/>
            <person name="Kapheim K."/>
        </authorList>
    </citation>
    <scope>NUCLEOTIDE SEQUENCE [LARGE SCALE GENOMIC DNA]</scope>
    <source>
        <strain evidence="1">0110345459</strain>
    </source>
</reference>
<dbReference type="Proteomes" id="UP000053825">
    <property type="component" value="Unassembled WGS sequence"/>
</dbReference>
<dbReference type="PANTHER" id="PTHR47326">
    <property type="entry name" value="TRANSPOSABLE ELEMENT TC3 TRANSPOSASE-LIKE PROTEIN"/>
    <property type="match status" value="1"/>
</dbReference>
<dbReference type="Gene3D" id="3.30.420.10">
    <property type="entry name" value="Ribonuclease H-like superfamily/Ribonuclease H"/>
    <property type="match status" value="1"/>
</dbReference>
<dbReference type="STRING" id="597456.A0A0L7R5N1"/>
<dbReference type="InterPro" id="IPR036397">
    <property type="entry name" value="RNaseH_sf"/>
</dbReference>
<gene>
    <name evidence="1" type="ORF">WH47_01444</name>
</gene>
<dbReference type="PANTHER" id="PTHR47326:SF1">
    <property type="entry name" value="HTH PSQ-TYPE DOMAIN-CONTAINING PROTEIN"/>
    <property type="match status" value="1"/>
</dbReference>
<evidence type="ECO:0000313" key="1">
    <source>
        <dbReference type="EMBL" id="KOC66071.1"/>
    </source>
</evidence>
<dbReference type="AlphaFoldDB" id="A0A0L7R5N1"/>
<feature type="non-terminal residue" evidence="1">
    <location>
        <position position="1"/>
    </location>
</feature>